<protein>
    <submittedName>
        <fullName evidence="1">Uncharacterized protein</fullName>
    </submittedName>
</protein>
<dbReference type="EMBL" id="BK032842">
    <property type="protein sequence ID" value="DAF63605.1"/>
    <property type="molecule type" value="Genomic_DNA"/>
</dbReference>
<proteinExistence type="predicted"/>
<organism evidence="1">
    <name type="scientific">Siphoviridae sp. ctwQT14</name>
    <dbReference type="NCBI Taxonomy" id="2827971"/>
    <lineage>
        <taxon>Viruses</taxon>
        <taxon>Duplodnaviria</taxon>
        <taxon>Heunggongvirae</taxon>
        <taxon>Uroviricota</taxon>
        <taxon>Caudoviricetes</taxon>
    </lineage>
</organism>
<name>A0A8S5TJY7_9CAUD</name>
<evidence type="ECO:0000313" key="1">
    <source>
        <dbReference type="EMBL" id="DAF63605.1"/>
    </source>
</evidence>
<sequence length="176" mass="20888">METQTQNNKDKKLKGFTKELAEISKKYGVIISVEPKRVKYADINKITYEIGEEYGCNKIYPKNVDYKPLNFDVDKRFNIKPDSDNAFYRYCFAKYNDAIKALEHWELVHSIIVQISGEPPKDIGRYLDFLDYKTTYHLLKDNIVENIAEIYANYIDRGLMHFLKSYCYYSETRGWE</sequence>
<reference evidence="1" key="1">
    <citation type="journal article" date="2021" name="Proc. Natl. Acad. Sci. U.S.A.">
        <title>A Catalog of Tens of Thousands of Viruses from Human Metagenomes Reveals Hidden Associations with Chronic Diseases.</title>
        <authorList>
            <person name="Tisza M.J."/>
            <person name="Buck C.B."/>
        </authorList>
    </citation>
    <scope>NUCLEOTIDE SEQUENCE</scope>
    <source>
        <strain evidence="1">CtwQT14</strain>
    </source>
</reference>
<accession>A0A8S5TJY7</accession>